<dbReference type="EMBL" id="JAJVCN010000001">
    <property type="protein sequence ID" value="MCE7001444.1"/>
    <property type="molecule type" value="Genomic_DNA"/>
</dbReference>
<dbReference type="RefSeq" id="WP_233722510.1">
    <property type="nucleotide sequence ID" value="NZ_JAJVCN010000001.1"/>
</dbReference>
<name>A0ABS8Z0D9_9PSEU</name>
<protein>
    <submittedName>
        <fullName evidence="1">Uncharacterized protein</fullName>
    </submittedName>
</protein>
<organism evidence="1 2">
    <name type="scientific">Kibdelosporangium philippinense</name>
    <dbReference type="NCBI Taxonomy" id="211113"/>
    <lineage>
        <taxon>Bacteria</taxon>
        <taxon>Bacillati</taxon>
        <taxon>Actinomycetota</taxon>
        <taxon>Actinomycetes</taxon>
        <taxon>Pseudonocardiales</taxon>
        <taxon>Pseudonocardiaceae</taxon>
        <taxon>Kibdelosporangium</taxon>
    </lineage>
</organism>
<comment type="caution">
    <text evidence="1">The sequence shown here is derived from an EMBL/GenBank/DDBJ whole genome shotgun (WGS) entry which is preliminary data.</text>
</comment>
<keyword evidence="2" id="KW-1185">Reference proteome</keyword>
<reference evidence="1 2" key="1">
    <citation type="submission" date="2021-12" db="EMBL/GenBank/DDBJ databases">
        <title>Genome sequence of Kibdelosporangium philippinense ATCC 49844.</title>
        <authorList>
            <person name="Fedorov E.A."/>
            <person name="Omeragic M."/>
            <person name="Shalygina K.F."/>
            <person name="Maclea K.S."/>
        </authorList>
    </citation>
    <scope>NUCLEOTIDE SEQUENCE [LARGE SCALE GENOMIC DNA]</scope>
    <source>
        <strain evidence="1 2">ATCC 49844</strain>
    </source>
</reference>
<sequence length="60" mass="6356">MLSDETIAVVKNQSEKVKATSPRDGSNISTGTLCGIGSTYHAAADLRAPDLFIYAGPWTE</sequence>
<evidence type="ECO:0000313" key="1">
    <source>
        <dbReference type="EMBL" id="MCE7001444.1"/>
    </source>
</evidence>
<proteinExistence type="predicted"/>
<gene>
    <name evidence="1" type="ORF">LWC34_01105</name>
</gene>
<accession>A0ABS8Z0D9</accession>
<dbReference type="Proteomes" id="UP001521150">
    <property type="component" value="Unassembled WGS sequence"/>
</dbReference>
<evidence type="ECO:0000313" key="2">
    <source>
        <dbReference type="Proteomes" id="UP001521150"/>
    </source>
</evidence>